<sequence length="285" mass="31131">MDAILTRRFETLDEALAALENVAREQGFATAIRTKRPSAANPTYVLLRCSKGSKWIDQGDPNIPESKRRRNTISQMTACPFKVLIKRKDVPRDSGNIFWSVSVTHHEHNHEMIPAIGHTKYRVQLVNKYKHVIISLYNSGNKPSQIMRKLHAYAEGTLVTTLPGALPPQDPDVMAISRSDISNVIMRYRNEMLNQDGSVMGMAGSVASTDGSVASVDGDHSTNALVQDGTDANSASPLTMLRNSLLEAIVCTNTLRGNIVSGDCTTESMLVELDKIGGILSRLAG</sequence>
<evidence type="ECO:0008006" key="3">
    <source>
        <dbReference type="Google" id="ProtNLM"/>
    </source>
</evidence>
<protein>
    <recommendedName>
        <fullName evidence="3">FAR1 domain-containing protein</fullName>
    </recommendedName>
</protein>
<organism evidence="1 2">
    <name type="scientific">Ophiocordyceps australis</name>
    <dbReference type="NCBI Taxonomy" id="1399860"/>
    <lineage>
        <taxon>Eukaryota</taxon>
        <taxon>Fungi</taxon>
        <taxon>Dikarya</taxon>
        <taxon>Ascomycota</taxon>
        <taxon>Pezizomycotina</taxon>
        <taxon>Sordariomycetes</taxon>
        <taxon>Hypocreomycetidae</taxon>
        <taxon>Hypocreales</taxon>
        <taxon>Ophiocordycipitaceae</taxon>
        <taxon>Ophiocordyceps</taxon>
    </lineage>
</organism>
<evidence type="ECO:0000313" key="2">
    <source>
        <dbReference type="Proteomes" id="UP000226192"/>
    </source>
</evidence>
<keyword evidence="2" id="KW-1185">Reference proteome</keyword>
<reference evidence="1 2" key="1">
    <citation type="submission" date="2017-06" db="EMBL/GenBank/DDBJ databases">
        <title>Ant-infecting Ophiocordyceps genomes reveal a high diversity of potential behavioral manipulation genes and a possible major role for enterotoxins.</title>
        <authorList>
            <person name="De Bekker C."/>
            <person name="Evans H.C."/>
            <person name="Brachmann A."/>
            <person name="Hughes D.P."/>
        </authorList>
    </citation>
    <scope>NUCLEOTIDE SEQUENCE [LARGE SCALE GENOMIC DNA]</scope>
    <source>
        <strain evidence="1 2">Map64</strain>
    </source>
</reference>
<name>A0A2C5XWQ7_9HYPO</name>
<dbReference type="Proteomes" id="UP000226192">
    <property type="component" value="Unassembled WGS sequence"/>
</dbReference>
<dbReference type="PANTHER" id="PTHR47718:SF3">
    <property type="entry name" value="PROTEIN FAR1-RELATED SEQUENCE 5-LIKE"/>
    <property type="match status" value="1"/>
</dbReference>
<dbReference type="AlphaFoldDB" id="A0A2C5XWQ7"/>
<dbReference type="OrthoDB" id="5151057at2759"/>
<accession>A0A2C5XWQ7</accession>
<evidence type="ECO:0000313" key="1">
    <source>
        <dbReference type="EMBL" id="PHH59144.1"/>
    </source>
</evidence>
<proteinExistence type="predicted"/>
<dbReference type="EMBL" id="NJET01000235">
    <property type="protein sequence ID" value="PHH59144.1"/>
    <property type="molecule type" value="Genomic_DNA"/>
</dbReference>
<dbReference type="STRING" id="1399860.A0A2C5XWQ7"/>
<dbReference type="PANTHER" id="PTHR47718">
    <property type="entry name" value="OS01G0519700 PROTEIN"/>
    <property type="match status" value="1"/>
</dbReference>
<gene>
    <name evidence="1" type="ORF">CDD81_3689</name>
</gene>
<comment type="caution">
    <text evidence="1">The sequence shown here is derived from an EMBL/GenBank/DDBJ whole genome shotgun (WGS) entry which is preliminary data.</text>
</comment>